<gene>
    <name evidence="3" type="ORF">SAMN04487954_11733</name>
</gene>
<dbReference type="Gene3D" id="3.40.50.720">
    <property type="entry name" value="NAD(P)-binding Rossmann-like Domain"/>
    <property type="match status" value="1"/>
</dbReference>
<dbReference type="AlphaFoldDB" id="A0A1G9C6P6"/>
<dbReference type="GO" id="GO:0016020">
    <property type="term" value="C:membrane"/>
    <property type="evidence" value="ECO:0007669"/>
    <property type="project" value="TreeGrafter"/>
</dbReference>
<dbReference type="PANTHER" id="PTHR44196">
    <property type="entry name" value="DEHYDROGENASE/REDUCTASE SDR FAMILY MEMBER 7B"/>
    <property type="match status" value="1"/>
</dbReference>
<dbReference type="Pfam" id="PF00106">
    <property type="entry name" value="adh_short"/>
    <property type="match status" value="1"/>
</dbReference>
<dbReference type="InterPro" id="IPR020904">
    <property type="entry name" value="Sc_DH/Rdtase_CS"/>
</dbReference>
<dbReference type="PROSITE" id="PS00061">
    <property type="entry name" value="ADH_SHORT"/>
    <property type="match status" value="1"/>
</dbReference>
<dbReference type="PANTHER" id="PTHR44196:SF1">
    <property type="entry name" value="DEHYDROGENASE_REDUCTASE SDR FAMILY MEMBER 7B"/>
    <property type="match status" value="1"/>
</dbReference>
<keyword evidence="2" id="KW-0560">Oxidoreductase</keyword>
<dbReference type="SUPFAM" id="SSF51735">
    <property type="entry name" value="NAD(P)-binding Rossmann-fold domains"/>
    <property type="match status" value="1"/>
</dbReference>
<proteinExistence type="inferred from homology"/>
<sequence length="263" mass="28393">MTALSGSRRIWLTGASSGIGLAVARKLLDQGHRVALSARSVSALTALAEVRDNALVVPLDTTDPQAVARAADRIDDAFGGLDLALLNAGTCEYLDARHFDMALVKRVLDANLYGTLHCLDAALPLLRRARAANGRPLIAVTSSAAAYLPLPRAEAYGASKAALSHFMEALRIDLIDEGIDVSVIHPGFVKSPLTDRNDFPMPLRIDAETAAQAILEGLEARRLDIHFPRRFTLAIRLLGILPPGLRLRIGRRLARPNDMESRS</sequence>
<protein>
    <submittedName>
        <fullName evidence="3">Short-chain dehydrogenase</fullName>
    </submittedName>
</protein>
<accession>A0A1G9C6P6</accession>
<evidence type="ECO:0000313" key="3">
    <source>
        <dbReference type="EMBL" id="SDK47094.1"/>
    </source>
</evidence>
<dbReference type="RefSeq" id="WP_089688479.1">
    <property type="nucleotide sequence ID" value="NZ_FNES01000017.1"/>
</dbReference>
<organism evidence="3 4">
    <name type="scientific">Billgrantia gudaonensis</name>
    <dbReference type="NCBI Taxonomy" id="376427"/>
    <lineage>
        <taxon>Bacteria</taxon>
        <taxon>Pseudomonadati</taxon>
        <taxon>Pseudomonadota</taxon>
        <taxon>Gammaproteobacteria</taxon>
        <taxon>Oceanospirillales</taxon>
        <taxon>Halomonadaceae</taxon>
        <taxon>Billgrantia</taxon>
    </lineage>
</organism>
<dbReference type="EMBL" id="FNES01000017">
    <property type="protein sequence ID" value="SDK47094.1"/>
    <property type="molecule type" value="Genomic_DNA"/>
</dbReference>
<reference evidence="3 4" key="1">
    <citation type="submission" date="2016-10" db="EMBL/GenBank/DDBJ databases">
        <authorList>
            <person name="de Groot N.N."/>
        </authorList>
    </citation>
    <scope>NUCLEOTIDE SEQUENCE [LARGE SCALE GENOMIC DNA]</scope>
    <source>
        <strain evidence="3 4">CGMCC 1.6133</strain>
    </source>
</reference>
<comment type="similarity">
    <text evidence="1">Belongs to the short-chain dehydrogenases/reductases (SDR) family.</text>
</comment>
<name>A0A1G9C6P6_9GAMM</name>
<dbReference type="InterPro" id="IPR002347">
    <property type="entry name" value="SDR_fam"/>
</dbReference>
<dbReference type="PRINTS" id="PR00081">
    <property type="entry name" value="GDHRDH"/>
</dbReference>
<dbReference type="OrthoDB" id="335726at2"/>
<dbReference type="GO" id="GO:0016491">
    <property type="term" value="F:oxidoreductase activity"/>
    <property type="evidence" value="ECO:0007669"/>
    <property type="project" value="UniProtKB-KW"/>
</dbReference>
<dbReference type="STRING" id="376427.SAMN04487954_11733"/>
<evidence type="ECO:0000313" key="4">
    <source>
        <dbReference type="Proteomes" id="UP000198525"/>
    </source>
</evidence>
<keyword evidence="4" id="KW-1185">Reference proteome</keyword>
<dbReference type="Proteomes" id="UP000198525">
    <property type="component" value="Unassembled WGS sequence"/>
</dbReference>
<evidence type="ECO:0000256" key="1">
    <source>
        <dbReference type="ARBA" id="ARBA00006484"/>
    </source>
</evidence>
<evidence type="ECO:0000256" key="2">
    <source>
        <dbReference type="ARBA" id="ARBA00023002"/>
    </source>
</evidence>
<dbReference type="InterPro" id="IPR036291">
    <property type="entry name" value="NAD(P)-bd_dom_sf"/>
</dbReference>